<proteinExistence type="predicted"/>
<protein>
    <submittedName>
        <fullName evidence="3">Microspherule protein 1</fullName>
    </submittedName>
</protein>
<dbReference type="SUPFAM" id="SSF49879">
    <property type="entry name" value="SMAD/FHA domain"/>
    <property type="match status" value="1"/>
</dbReference>
<accession>A0A8E0VJ51</accession>
<dbReference type="PROSITE" id="PS50006">
    <property type="entry name" value="FHA_DOMAIN"/>
    <property type="match status" value="1"/>
</dbReference>
<evidence type="ECO:0000256" key="1">
    <source>
        <dbReference type="SAM" id="MobiDB-lite"/>
    </source>
</evidence>
<dbReference type="InterPro" id="IPR000253">
    <property type="entry name" value="FHA_dom"/>
</dbReference>
<keyword evidence="4" id="KW-1185">Reference proteome</keyword>
<feature type="region of interest" description="Disordered" evidence="1">
    <location>
        <begin position="333"/>
        <end position="357"/>
    </location>
</feature>
<dbReference type="GO" id="GO:0002151">
    <property type="term" value="F:G-quadruplex RNA binding"/>
    <property type="evidence" value="ECO:0007669"/>
    <property type="project" value="InterPro"/>
</dbReference>
<dbReference type="InterPro" id="IPR008984">
    <property type="entry name" value="SMAD_FHA_dom_sf"/>
</dbReference>
<name>A0A8E0VJ51_9TREM</name>
<feature type="compositionally biased region" description="Basic and acidic residues" evidence="1">
    <location>
        <begin position="591"/>
        <end position="603"/>
    </location>
</feature>
<comment type="caution">
    <text evidence="3">The sequence shown here is derived from an EMBL/GenBank/DDBJ whole genome shotgun (WGS) entry which is preliminary data.</text>
</comment>
<evidence type="ECO:0000259" key="2">
    <source>
        <dbReference type="PROSITE" id="PS50006"/>
    </source>
</evidence>
<dbReference type="GO" id="GO:0045944">
    <property type="term" value="P:positive regulation of transcription by RNA polymerase II"/>
    <property type="evidence" value="ECO:0007669"/>
    <property type="project" value="TreeGrafter"/>
</dbReference>
<dbReference type="PANTHER" id="PTHR13233:SF0">
    <property type="entry name" value="MICROSPHERULE PROTEIN 1"/>
    <property type="match status" value="1"/>
</dbReference>
<evidence type="ECO:0000313" key="4">
    <source>
        <dbReference type="Proteomes" id="UP000728185"/>
    </source>
</evidence>
<dbReference type="GO" id="GO:0071339">
    <property type="term" value="C:MLL1 complex"/>
    <property type="evidence" value="ECO:0007669"/>
    <property type="project" value="InterPro"/>
</dbReference>
<dbReference type="Pfam" id="PF13325">
    <property type="entry name" value="MCRS_N"/>
    <property type="match status" value="1"/>
</dbReference>
<evidence type="ECO:0000313" key="3">
    <source>
        <dbReference type="EMBL" id="KAA0191114.1"/>
    </source>
</evidence>
<dbReference type="InterPro" id="IPR037912">
    <property type="entry name" value="MCRS1"/>
</dbReference>
<dbReference type="OrthoDB" id="10262769at2759"/>
<sequence>MSSQFTGTRKSRPFGLYKTHYLPAMHRVSGSYFRSRPKRKGHVGRRPTRAVPSAVKKEPKNVTWLPGDDYLLIHSVLLTCNLTEVHQTVPFSTSQLTENEVESRWRSLMFDPVISRTALQAVSQLPPLVKAKLNRMIPFSDREDALITKITILDVFPDGETKPLSISDLRESVFAKLLRDHPTVFFSGRDELDLFRQWTRLQSCHVIKEGTFPTLSQASSDANTTLDADNPKDKSTNLPTSTDENDTAVVVGDSSRENQTTSLGGDPSSFSDTELLLEETATSALSAGLEKLTEPSAAARRYRLLEQSSYHGFQSLVTETVISALTREKQRQQEHQQMLVDSKREDVLGSSRNYQSSYGSRLGPVALSMCSERPNSSGSSSRLPSMAVPSALSSEFDYRRRLELYRYRKRLFARLRRTAEEAKRWTRLVEIRAASGLELTDPQPIYPSLASFTGTRTRFLLKEKEVTFGRSSLVYQPHIDLSREGDSTRVSRCHGRIRLASNGTFWLANFSKHPVFVDGNPVLTDEEVELKDLATVLIARLAFRFDVNHLYVNALCHGVDSPRFPSSHANYESDNGLESVETMDFGCDGSNGDRHSGHPEDIHHLHHHEHTDSTGSSHNMLHSPPSVAQSEPSSDVSTKN</sequence>
<dbReference type="Pfam" id="PF00498">
    <property type="entry name" value="FHA"/>
    <property type="match status" value="1"/>
</dbReference>
<dbReference type="Gene3D" id="2.60.200.20">
    <property type="match status" value="1"/>
</dbReference>
<dbReference type="GO" id="GO:0031011">
    <property type="term" value="C:Ino80 complex"/>
    <property type="evidence" value="ECO:0007669"/>
    <property type="project" value="InterPro"/>
</dbReference>
<reference evidence="3" key="1">
    <citation type="submission" date="2019-05" db="EMBL/GenBank/DDBJ databases">
        <title>Annotation for the trematode Fasciolopsis buski.</title>
        <authorList>
            <person name="Choi Y.-J."/>
        </authorList>
    </citation>
    <scope>NUCLEOTIDE SEQUENCE</scope>
    <source>
        <strain evidence="3">HT</strain>
        <tissue evidence="3">Whole worm</tissue>
    </source>
</reference>
<dbReference type="InterPro" id="IPR025999">
    <property type="entry name" value="MCRS_N"/>
</dbReference>
<gene>
    <name evidence="3" type="ORF">FBUS_02786</name>
</gene>
<dbReference type="GO" id="GO:0044545">
    <property type="term" value="C:NSL complex"/>
    <property type="evidence" value="ECO:0007669"/>
    <property type="project" value="TreeGrafter"/>
</dbReference>
<dbReference type="EMBL" id="LUCM01006549">
    <property type="protein sequence ID" value="KAA0191114.1"/>
    <property type="molecule type" value="Genomic_DNA"/>
</dbReference>
<feature type="compositionally biased region" description="Polar residues" evidence="1">
    <location>
        <begin position="217"/>
        <end position="227"/>
    </location>
</feature>
<feature type="region of interest" description="Disordered" evidence="1">
    <location>
        <begin position="582"/>
        <end position="640"/>
    </location>
</feature>
<feature type="region of interest" description="Disordered" evidence="1">
    <location>
        <begin position="217"/>
        <end position="271"/>
    </location>
</feature>
<feature type="domain" description="FHA" evidence="2">
    <location>
        <begin position="466"/>
        <end position="522"/>
    </location>
</feature>
<feature type="compositionally biased region" description="Polar residues" evidence="1">
    <location>
        <begin position="613"/>
        <end position="640"/>
    </location>
</feature>
<dbReference type="AlphaFoldDB" id="A0A8E0VJ51"/>
<dbReference type="SMART" id="SM00240">
    <property type="entry name" value="FHA"/>
    <property type="match status" value="1"/>
</dbReference>
<organism evidence="3 4">
    <name type="scientific">Fasciolopsis buskii</name>
    <dbReference type="NCBI Taxonomy" id="27845"/>
    <lineage>
        <taxon>Eukaryota</taxon>
        <taxon>Metazoa</taxon>
        <taxon>Spiralia</taxon>
        <taxon>Lophotrochozoa</taxon>
        <taxon>Platyhelminthes</taxon>
        <taxon>Trematoda</taxon>
        <taxon>Digenea</taxon>
        <taxon>Plagiorchiida</taxon>
        <taxon>Echinostomata</taxon>
        <taxon>Echinostomatoidea</taxon>
        <taxon>Fasciolidae</taxon>
        <taxon>Fasciolopsis</taxon>
    </lineage>
</organism>
<dbReference type="Proteomes" id="UP000728185">
    <property type="component" value="Unassembled WGS sequence"/>
</dbReference>
<dbReference type="PANTHER" id="PTHR13233">
    <property type="entry name" value="MICROSPHERULE PROTEIN 1"/>
    <property type="match status" value="1"/>
</dbReference>